<accession>A0A150F9H5</accession>
<dbReference type="Proteomes" id="UP000075430">
    <property type="component" value="Unassembled WGS sequence"/>
</dbReference>
<keyword evidence="2" id="KW-1185">Reference proteome</keyword>
<proteinExistence type="predicted"/>
<gene>
    <name evidence="1" type="ORF">AXI58_12470</name>
</gene>
<organism evidence="1 2">
    <name type="scientific">Bacillus nakamurai</name>
    <dbReference type="NCBI Taxonomy" id="1793963"/>
    <lineage>
        <taxon>Bacteria</taxon>
        <taxon>Bacillati</taxon>
        <taxon>Bacillota</taxon>
        <taxon>Bacilli</taxon>
        <taxon>Bacillales</taxon>
        <taxon>Bacillaceae</taxon>
        <taxon>Bacillus</taxon>
    </lineage>
</organism>
<dbReference type="RefSeq" id="WP_061521120.1">
    <property type="nucleotide sequence ID" value="NZ_JARLZY010000005.1"/>
</dbReference>
<sequence>MHTFNWSEHYDWFNKDHKEDQQVMALIRDELTYDEVKRLYSKGFYLKSKERNLPISEREIRHLLSKDDKYE</sequence>
<dbReference type="EMBL" id="LSBA01000006">
    <property type="protein sequence ID" value="KXZ21755.1"/>
    <property type="molecule type" value="Genomic_DNA"/>
</dbReference>
<reference evidence="2" key="1">
    <citation type="submission" date="2016-02" db="EMBL/GenBank/DDBJ databases">
        <authorList>
            <person name="Dunlap C."/>
        </authorList>
    </citation>
    <scope>NUCLEOTIDE SEQUENCE [LARGE SCALE GENOMIC DNA]</scope>
    <source>
        <strain evidence="2">NRRL B-41092</strain>
    </source>
</reference>
<name>A0A150F9H5_9BACI</name>
<protein>
    <submittedName>
        <fullName evidence="1">Uncharacterized protein</fullName>
    </submittedName>
</protein>
<evidence type="ECO:0000313" key="1">
    <source>
        <dbReference type="EMBL" id="KXZ21755.1"/>
    </source>
</evidence>
<dbReference type="AlphaFoldDB" id="A0A150F9H5"/>
<dbReference type="OrthoDB" id="2924719at2"/>
<evidence type="ECO:0000313" key="2">
    <source>
        <dbReference type="Proteomes" id="UP000075430"/>
    </source>
</evidence>
<comment type="caution">
    <text evidence="1">The sequence shown here is derived from an EMBL/GenBank/DDBJ whole genome shotgun (WGS) entry which is preliminary data.</text>
</comment>